<feature type="binding site" evidence="2">
    <location>
        <begin position="245"/>
        <end position="248"/>
    </location>
    <ligand>
        <name>substrate</name>
    </ligand>
</feature>
<dbReference type="Proteomes" id="UP000054032">
    <property type="component" value="Unassembled WGS sequence"/>
</dbReference>
<evidence type="ECO:0000256" key="2">
    <source>
        <dbReference type="PIRSR" id="PIRSR600246-2"/>
    </source>
</evidence>
<dbReference type="eggNOG" id="KOG1592">
    <property type="taxonomic scope" value="Eukaryota"/>
</dbReference>
<dbReference type="Pfam" id="PF01112">
    <property type="entry name" value="Asparaginase_2"/>
    <property type="match status" value="1"/>
</dbReference>
<proteinExistence type="predicted"/>
<dbReference type="OrthoDB" id="2262349at2759"/>
<evidence type="ECO:0000313" key="5">
    <source>
        <dbReference type="EMBL" id="EUC46523.1"/>
    </source>
</evidence>
<reference evidence="5 6" key="1">
    <citation type="journal article" date="2013" name="PLoS Genet.">
        <title>Comparative genome structure, secondary metabolite, and effector coding capacity across Cochliobolus pathogens.</title>
        <authorList>
            <person name="Condon B.J."/>
            <person name="Leng Y."/>
            <person name="Wu D."/>
            <person name="Bushley K.E."/>
            <person name="Ohm R.A."/>
            <person name="Otillar R."/>
            <person name="Martin J."/>
            <person name="Schackwitz W."/>
            <person name="Grimwood J."/>
            <person name="MohdZainudin N."/>
            <person name="Xue C."/>
            <person name="Wang R."/>
            <person name="Manning V.A."/>
            <person name="Dhillon B."/>
            <person name="Tu Z.J."/>
            <person name="Steffenson B.J."/>
            <person name="Salamov A."/>
            <person name="Sun H."/>
            <person name="Lowry S."/>
            <person name="LaButti K."/>
            <person name="Han J."/>
            <person name="Copeland A."/>
            <person name="Lindquist E."/>
            <person name="Barry K."/>
            <person name="Schmutz J."/>
            <person name="Baker S.E."/>
            <person name="Ciuffetti L.M."/>
            <person name="Grigoriev I.V."/>
            <person name="Zhong S."/>
            <person name="Turgeon B.G."/>
        </authorList>
    </citation>
    <scope>NUCLEOTIDE SEQUENCE [LARGE SCALE GENOMIC DNA]</scope>
    <source>
        <strain evidence="5 6">ATCC 44560</strain>
    </source>
</reference>
<feature type="region of interest" description="Disordered" evidence="4">
    <location>
        <begin position="302"/>
        <end position="339"/>
    </location>
</feature>
<dbReference type="HOGENOM" id="CLU_021603_1_0_1"/>
<evidence type="ECO:0000256" key="4">
    <source>
        <dbReference type="SAM" id="MobiDB-lite"/>
    </source>
</evidence>
<name>W6Z9R0_COCMI</name>
<dbReference type="GeneID" id="19128109"/>
<evidence type="ECO:0000256" key="3">
    <source>
        <dbReference type="PIRSR" id="PIRSR600246-3"/>
    </source>
</evidence>
<evidence type="ECO:0008006" key="7">
    <source>
        <dbReference type="Google" id="ProtNLM"/>
    </source>
</evidence>
<dbReference type="PANTHER" id="PTHR10188">
    <property type="entry name" value="L-ASPARAGINASE"/>
    <property type="match status" value="1"/>
</dbReference>
<feature type="active site" description="Nucleophile" evidence="1">
    <location>
        <position position="217"/>
    </location>
</feature>
<dbReference type="GO" id="GO:0005737">
    <property type="term" value="C:cytoplasm"/>
    <property type="evidence" value="ECO:0007669"/>
    <property type="project" value="TreeGrafter"/>
</dbReference>
<feature type="compositionally biased region" description="Polar residues" evidence="4">
    <location>
        <begin position="8"/>
        <end position="19"/>
    </location>
</feature>
<feature type="compositionally biased region" description="Polar residues" evidence="4">
    <location>
        <begin position="302"/>
        <end position="311"/>
    </location>
</feature>
<dbReference type="RefSeq" id="XP_007686997.1">
    <property type="nucleotide sequence ID" value="XM_007688807.1"/>
</dbReference>
<dbReference type="STRING" id="930090.W6Z9R0"/>
<feature type="binding site" evidence="2">
    <location>
        <begin position="332"/>
        <end position="335"/>
    </location>
    <ligand>
        <name>substrate</name>
    </ligand>
</feature>
<feature type="site" description="Cleavage; by autolysis" evidence="3">
    <location>
        <begin position="216"/>
        <end position="217"/>
    </location>
</feature>
<dbReference type="KEGG" id="bor:COCMIDRAFT_92635"/>
<protein>
    <recommendedName>
        <fullName evidence="7">N-terminal nucleophile aminohydrolase</fullName>
    </recommendedName>
</protein>
<dbReference type="CDD" id="cd04701">
    <property type="entry name" value="Asparaginase_2"/>
    <property type="match status" value="1"/>
</dbReference>
<keyword evidence="6" id="KW-1185">Reference proteome</keyword>
<dbReference type="InterPro" id="IPR029055">
    <property type="entry name" value="Ntn_hydrolases_N"/>
</dbReference>
<dbReference type="InterPro" id="IPR000246">
    <property type="entry name" value="Peptidase_T2"/>
</dbReference>
<dbReference type="SUPFAM" id="SSF56235">
    <property type="entry name" value="N-terminal nucleophile aminohydrolases (Ntn hydrolases)"/>
    <property type="match status" value="1"/>
</dbReference>
<organism evidence="5 6">
    <name type="scientific">Bipolaris oryzae ATCC 44560</name>
    <dbReference type="NCBI Taxonomy" id="930090"/>
    <lineage>
        <taxon>Eukaryota</taxon>
        <taxon>Fungi</taxon>
        <taxon>Dikarya</taxon>
        <taxon>Ascomycota</taxon>
        <taxon>Pezizomycotina</taxon>
        <taxon>Dothideomycetes</taxon>
        <taxon>Pleosporomycetidae</taxon>
        <taxon>Pleosporales</taxon>
        <taxon>Pleosporineae</taxon>
        <taxon>Pleosporaceae</taxon>
        <taxon>Bipolaris</taxon>
    </lineage>
</organism>
<sequence length="442" mass="47344">MDTKQRQTHSAGSVPNTGSIPPRIIIHGGAGNITRGSLSRETYEQYRSALLRILDAAAKKLVDPGATALDVATYAVTLLEEDPLFNSARGAVFTRGGKNELEASVMVSDGYRKRGVGCTLLKRVRNPIQLARELLVRGEEVDGGGGAGDHCFYSGETAEGLARKWGLEIVDPSWFFTQRRWDEHLRGLEEEGKMIGGGGAAQGTSEWEKNHYVPLGTCGAVVVDGYGTICTATSTGGLTNKVDGRVGDTPTIGAGFWAEEWYEDAPAAKMLYQPVPQAMAPIDKLSRGDLYGALDGCLPTLGSSSSRQAAPTPSPENKEPTPIRHAMGLSGTGNGDSFLRTSAARTTAAKSRFSSQPLSDATTWMVGRGGELQKSAGNRWDGVHEGAGGIIGIELVGNKVQVVQDYNCGGMFRAWTEENGSRKCSIFREDKWESGPQSWRDI</sequence>
<dbReference type="PANTHER" id="PTHR10188:SF43">
    <property type="entry name" value="ASPARAGINASE (EUROFUNG)"/>
    <property type="match status" value="1"/>
</dbReference>
<accession>W6Z9R0</accession>
<dbReference type="GO" id="GO:0016787">
    <property type="term" value="F:hydrolase activity"/>
    <property type="evidence" value="ECO:0007669"/>
    <property type="project" value="InterPro"/>
</dbReference>
<evidence type="ECO:0000313" key="6">
    <source>
        <dbReference type="Proteomes" id="UP000054032"/>
    </source>
</evidence>
<feature type="region of interest" description="Disordered" evidence="4">
    <location>
        <begin position="1"/>
        <end position="25"/>
    </location>
</feature>
<gene>
    <name evidence="5" type="ORF">COCMIDRAFT_92635</name>
</gene>
<dbReference type="AlphaFoldDB" id="W6Z9R0"/>
<evidence type="ECO:0000256" key="1">
    <source>
        <dbReference type="PIRSR" id="PIRSR600246-1"/>
    </source>
</evidence>
<dbReference type="Gene3D" id="3.60.20.30">
    <property type="entry name" value="(Glycosyl)asparaginase"/>
    <property type="match status" value="1"/>
</dbReference>
<dbReference type="EMBL" id="KI963965">
    <property type="protein sequence ID" value="EUC46523.1"/>
    <property type="molecule type" value="Genomic_DNA"/>
</dbReference>